<sequence>MKKLGTLLLASFIAGAGLATPTDNVQASGLPTYEVTSSYSTQITKKKYTFSLSTYPYAPPNRVWYDDGRLRGWLHLESYILDAGNEIWIAYYYGTVYSGPVPIES</sequence>
<name>A0A9E8M079_9BACI</name>
<dbReference type="KEGG" id="fhl:OE105_01260"/>
<organism evidence="2 3">
    <name type="scientific">Fervidibacillus halotolerans</name>
    <dbReference type="NCBI Taxonomy" id="2980027"/>
    <lineage>
        <taxon>Bacteria</taxon>
        <taxon>Bacillati</taxon>
        <taxon>Bacillota</taxon>
        <taxon>Bacilli</taxon>
        <taxon>Bacillales</taxon>
        <taxon>Bacillaceae</taxon>
        <taxon>Fervidibacillus</taxon>
    </lineage>
</organism>
<evidence type="ECO:0000313" key="3">
    <source>
        <dbReference type="Proteomes" id="UP001164726"/>
    </source>
</evidence>
<feature type="chain" id="PRO_5039228789" evidence="1">
    <location>
        <begin position="20"/>
        <end position="105"/>
    </location>
</feature>
<keyword evidence="1" id="KW-0732">Signal</keyword>
<keyword evidence="3" id="KW-1185">Reference proteome</keyword>
<dbReference type="RefSeq" id="WP_275420933.1">
    <property type="nucleotide sequence ID" value="NZ_CP106877.1"/>
</dbReference>
<gene>
    <name evidence="2" type="ORF">OE105_01260</name>
</gene>
<feature type="signal peptide" evidence="1">
    <location>
        <begin position="1"/>
        <end position="19"/>
    </location>
</feature>
<dbReference type="EMBL" id="CP106877">
    <property type="protein sequence ID" value="WAA12801.1"/>
    <property type="molecule type" value="Genomic_DNA"/>
</dbReference>
<evidence type="ECO:0000313" key="2">
    <source>
        <dbReference type="EMBL" id="WAA12801.1"/>
    </source>
</evidence>
<reference evidence="2" key="1">
    <citation type="submission" date="2022-09" db="EMBL/GenBank/DDBJ databases">
        <title>Complete Genomes of Fervidibacillus albus and Fervidibacillus halotolerans isolated from tidal flat sediments.</title>
        <authorList>
            <person name="Kwon K.K."/>
            <person name="Yang S.-H."/>
            <person name="Park M.J."/>
            <person name="Oh H.-M."/>
        </authorList>
    </citation>
    <scope>NUCLEOTIDE SEQUENCE</scope>
    <source>
        <strain evidence="2">MEBiC13594</strain>
    </source>
</reference>
<dbReference type="Proteomes" id="UP001164726">
    <property type="component" value="Chromosome"/>
</dbReference>
<accession>A0A9E8M079</accession>
<proteinExistence type="predicted"/>
<evidence type="ECO:0000256" key="1">
    <source>
        <dbReference type="SAM" id="SignalP"/>
    </source>
</evidence>
<protein>
    <submittedName>
        <fullName evidence="2">Uncharacterized protein</fullName>
    </submittedName>
</protein>
<dbReference type="AlphaFoldDB" id="A0A9E8M079"/>